<reference evidence="5" key="1">
    <citation type="submission" date="2020-10" db="EMBL/GenBank/DDBJ databases">
        <authorList>
            <person name="Castelo-Branco R."/>
            <person name="Eusebio N."/>
            <person name="Adriana R."/>
            <person name="Vieira A."/>
            <person name="Brugerolle De Fraissinette N."/>
            <person name="Rezende De Castro R."/>
            <person name="Schneider M.P."/>
            <person name="Vasconcelos V."/>
            <person name="Leao P.N."/>
        </authorList>
    </citation>
    <scope>NUCLEOTIDE SEQUENCE</scope>
    <source>
        <strain evidence="5">LEGE 11480</strain>
    </source>
</reference>
<sequence>MPRILITTFQTWLEHQSSNSSDDLVLDLNDTQQLPQNCHILRQVPVDFHQAPVVVIKQIVELQPDWVVCCGMAESRSRLSIESNGRWQSDLQFATIDLDNLLYHATETVISHDAGGFVCNYLYYQVLRYLHQHRPQTSAIFVHVPVLNDDNRAVIAQDFLAILKSLKAAV</sequence>
<evidence type="ECO:0000256" key="2">
    <source>
        <dbReference type="ARBA" id="ARBA00022670"/>
    </source>
</evidence>
<dbReference type="AlphaFoldDB" id="A0A928VQI3"/>
<organism evidence="5 6">
    <name type="scientific">Romeriopsis navalis LEGE 11480</name>
    <dbReference type="NCBI Taxonomy" id="2777977"/>
    <lineage>
        <taxon>Bacteria</taxon>
        <taxon>Bacillati</taxon>
        <taxon>Cyanobacteriota</taxon>
        <taxon>Cyanophyceae</taxon>
        <taxon>Leptolyngbyales</taxon>
        <taxon>Leptolyngbyaceae</taxon>
        <taxon>Romeriopsis</taxon>
        <taxon>Romeriopsis navalis</taxon>
    </lineage>
</organism>
<dbReference type="EMBL" id="JADEXQ010000032">
    <property type="protein sequence ID" value="MBE9030264.1"/>
    <property type="molecule type" value="Genomic_DNA"/>
</dbReference>
<dbReference type="Gene3D" id="3.40.630.20">
    <property type="entry name" value="Peptidase C15, pyroglutamyl peptidase I-like"/>
    <property type="match status" value="2"/>
</dbReference>
<dbReference type="GO" id="GO:0008234">
    <property type="term" value="F:cysteine-type peptidase activity"/>
    <property type="evidence" value="ECO:0007669"/>
    <property type="project" value="UniProtKB-KW"/>
</dbReference>
<proteinExistence type="inferred from homology"/>
<dbReference type="RefSeq" id="WP_264325088.1">
    <property type="nucleotide sequence ID" value="NZ_JADEXQ010000032.1"/>
</dbReference>
<comment type="similarity">
    <text evidence="1">Belongs to the peptidase C15 family.</text>
</comment>
<evidence type="ECO:0000313" key="6">
    <source>
        <dbReference type="Proteomes" id="UP000625316"/>
    </source>
</evidence>
<evidence type="ECO:0000313" key="5">
    <source>
        <dbReference type="EMBL" id="MBE9030264.1"/>
    </source>
</evidence>
<gene>
    <name evidence="5" type="ORF">IQ266_11030</name>
</gene>
<accession>A0A928VQI3</accession>
<dbReference type="PANTHER" id="PTHR23402:SF1">
    <property type="entry name" value="PYROGLUTAMYL-PEPTIDASE I"/>
    <property type="match status" value="1"/>
</dbReference>
<evidence type="ECO:0000256" key="1">
    <source>
        <dbReference type="ARBA" id="ARBA00006641"/>
    </source>
</evidence>
<dbReference type="InterPro" id="IPR036440">
    <property type="entry name" value="Peptidase_C15-like_sf"/>
</dbReference>
<dbReference type="Proteomes" id="UP000625316">
    <property type="component" value="Unassembled WGS sequence"/>
</dbReference>
<comment type="caution">
    <text evidence="5">The sequence shown here is derived from an EMBL/GenBank/DDBJ whole genome shotgun (WGS) entry which is preliminary data.</text>
</comment>
<evidence type="ECO:0000256" key="3">
    <source>
        <dbReference type="ARBA" id="ARBA00022801"/>
    </source>
</evidence>
<dbReference type="SUPFAM" id="SSF53182">
    <property type="entry name" value="Pyrrolidone carboxyl peptidase (pyroglutamate aminopeptidase)"/>
    <property type="match status" value="1"/>
</dbReference>
<dbReference type="InterPro" id="IPR016125">
    <property type="entry name" value="Peptidase_C15-like"/>
</dbReference>
<protein>
    <submittedName>
        <fullName evidence="5">Peptidase C15</fullName>
    </submittedName>
</protein>
<keyword evidence="6" id="KW-1185">Reference proteome</keyword>
<keyword evidence="3" id="KW-0378">Hydrolase</keyword>
<keyword evidence="2" id="KW-0645">Protease</keyword>
<name>A0A928VQI3_9CYAN</name>
<dbReference type="GO" id="GO:0006508">
    <property type="term" value="P:proteolysis"/>
    <property type="evidence" value="ECO:0007669"/>
    <property type="project" value="UniProtKB-KW"/>
</dbReference>
<keyword evidence="4" id="KW-0788">Thiol protease</keyword>
<evidence type="ECO:0000256" key="4">
    <source>
        <dbReference type="ARBA" id="ARBA00022807"/>
    </source>
</evidence>
<dbReference type="PANTHER" id="PTHR23402">
    <property type="entry name" value="PROTEASE FAMILY C15 PYROGLUTAMYL-PEPTIDASE I-RELATED"/>
    <property type="match status" value="1"/>
</dbReference>
<dbReference type="Pfam" id="PF01470">
    <property type="entry name" value="Peptidase_C15"/>
    <property type="match status" value="2"/>
</dbReference>